<keyword evidence="3" id="KW-1185">Reference proteome</keyword>
<dbReference type="GeneID" id="37038098"/>
<evidence type="ECO:0000256" key="1">
    <source>
        <dbReference type="SAM" id="MobiDB-lite"/>
    </source>
</evidence>
<evidence type="ECO:0000313" key="2">
    <source>
        <dbReference type="EMBL" id="PWN41595.1"/>
    </source>
</evidence>
<proteinExistence type="predicted"/>
<protein>
    <submittedName>
        <fullName evidence="2">Uncharacterized protein</fullName>
    </submittedName>
</protein>
<reference evidence="2 3" key="1">
    <citation type="journal article" date="2018" name="Mol. Biol. Evol.">
        <title>Broad Genomic Sampling Reveals a Smut Pathogenic Ancestry of the Fungal Clade Ustilaginomycotina.</title>
        <authorList>
            <person name="Kijpornyongpan T."/>
            <person name="Mondo S.J."/>
            <person name="Barry K."/>
            <person name="Sandor L."/>
            <person name="Lee J."/>
            <person name="Lipzen A."/>
            <person name="Pangilinan J."/>
            <person name="LaButti K."/>
            <person name="Hainaut M."/>
            <person name="Henrissat B."/>
            <person name="Grigoriev I.V."/>
            <person name="Spatafora J.W."/>
            <person name="Aime M.C."/>
        </authorList>
    </citation>
    <scope>NUCLEOTIDE SEQUENCE [LARGE SCALE GENOMIC DNA]</scope>
    <source>
        <strain evidence="2 3">MCA 4658</strain>
    </source>
</reference>
<sequence>MSVRHSVVPVAVSGNKFPQLALLWAFQMRTEEFGASSLRSTEASARETNLTSSTKQSQALIAEQRKAACPQRKAACLQAAGPSDQGPSPCPNALNAAERSNLFDKLEEEEREDKARIKKEVKKVALYLMKSVGLIQLSILSLSLQLTIIFASASSDEGSNRQQT</sequence>
<evidence type="ECO:0000313" key="3">
    <source>
        <dbReference type="Proteomes" id="UP000245783"/>
    </source>
</evidence>
<feature type="region of interest" description="Disordered" evidence="1">
    <location>
        <begin position="37"/>
        <end position="57"/>
    </location>
</feature>
<dbReference type="RefSeq" id="XP_025368755.1">
    <property type="nucleotide sequence ID" value="XM_025516228.1"/>
</dbReference>
<accession>A0A316W1Q1</accession>
<dbReference type="Proteomes" id="UP000245783">
    <property type="component" value="Unassembled WGS sequence"/>
</dbReference>
<gene>
    <name evidence="2" type="ORF">IE81DRAFT_348170</name>
</gene>
<dbReference type="AlphaFoldDB" id="A0A316W1Q1"/>
<organism evidence="2 3">
    <name type="scientific">Ceraceosorus guamensis</name>
    <dbReference type="NCBI Taxonomy" id="1522189"/>
    <lineage>
        <taxon>Eukaryota</taxon>
        <taxon>Fungi</taxon>
        <taxon>Dikarya</taxon>
        <taxon>Basidiomycota</taxon>
        <taxon>Ustilaginomycotina</taxon>
        <taxon>Exobasidiomycetes</taxon>
        <taxon>Ceraceosorales</taxon>
        <taxon>Ceraceosoraceae</taxon>
        <taxon>Ceraceosorus</taxon>
    </lineage>
</organism>
<dbReference type="InParanoid" id="A0A316W1Q1"/>
<name>A0A316W1Q1_9BASI</name>
<dbReference type="EMBL" id="KZ819390">
    <property type="protein sequence ID" value="PWN41595.1"/>
    <property type="molecule type" value="Genomic_DNA"/>
</dbReference>